<dbReference type="AlphaFoldDB" id="A0A2L0HC98"/>
<reference evidence="2 3" key="1">
    <citation type="submission" date="2017-10" db="EMBL/GenBank/DDBJ databases">
        <title>Analysis of the genome sequences of Rhizobium populations associated to common bean (phaseolus vulgaris).</title>
        <authorList>
            <person name="Bustos P."/>
            <person name="Santamaria R.I."/>
            <person name="Miranda-Sanchez F."/>
            <person name="Perez-Carrascal O."/>
            <person name="Juarez S."/>
            <person name="Lozano L."/>
            <person name="Martinez-Flores I."/>
            <person name="Vinuesa P."/>
            <person name="Martinez-Romero E."/>
            <person name="Cevallos M.A."/>
            <person name="Romero D."/>
            <person name="Davila G."/>
            <person name="Gonzalez V."/>
        </authorList>
    </citation>
    <scope>NUCLEOTIDE SEQUENCE [LARGE SCALE GENOMIC DNA]</scope>
    <source>
        <strain evidence="2 3">NXT3</strain>
        <plasmid evidence="3">Plasmid psfrenxt3b</plasmid>
    </source>
</reference>
<evidence type="ECO:0000313" key="2">
    <source>
        <dbReference type="EMBL" id="AUX79027.1"/>
    </source>
</evidence>
<feature type="region of interest" description="Disordered" evidence="1">
    <location>
        <begin position="1"/>
        <end position="23"/>
    </location>
</feature>
<name>A0A2L0HC98_RHIFR</name>
<geneLocation type="plasmid" evidence="3">
    <name>psfrenxt3b</name>
</geneLocation>
<keyword evidence="2" id="KW-0614">Plasmid</keyword>
<organism evidence="2 3">
    <name type="scientific">Rhizobium fredii</name>
    <name type="common">Sinorhizobium fredii</name>
    <dbReference type="NCBI Taxonomy" id="380"/>
    <lineage>
        <taxon>Bacteria</taxon>
        <taxon>Pseudomonadati</taxon>
        <taxon>Pseudomonadota</taxon>
        <taxon>Alphaproteobacteria</taxon>
        <taxon>Hyphomicrobiales</taxon>
        <taxon>Rhizobiaceae</taxon>
        <taxon>Sinorhizobium/Ensifer group</taxon>
        <taxon>Sinorhizobium</taxon>
    </lineage>
</organism>
<evidence type="ECO:0000256" key="1">
    <source>
        <dbReference type="SAM" id="MobiDB-lite"/>
    </source>
</evidence>
<proteinExistence type="predicted"/>
<evidence type="ECO:0000313" key="3">
    <source>
        <dbReference type="Proteomes" id="UP000239340"/>
    </source>
</evidence>
<sequence length="140" mass="14916">MSPLSGEARQGCRRQSPHAFPAPSAVRGAAASIKKGLAVRIGRGSSNAAASRGVIRLRLIGLIRTSVVRMGRQHALGLRDHDATPERPTSGLAPERIETLSSSRRLSGCRVRDTGVFGQLLIAPTLAREPIREEGHVQLA</sequence>
<dbReference type="EMBL" id="CP024309">
    <property type="protein sequence ID" value="AUX79027.1"/>
    <property type="molecule type" value="Genomic_DNA"/>
</dbReference>
<gene>
    <name evidence="2" type="ORF">NXT3_PB00372</name>
</gene>
<accession>A0A2L0HC98</accession>
<dbReference type="Proteomes" id="UP000239340">
    <property type="component" value="Plasmid pSfreNXT3b"/>
</dbReference>
<protein>
    <submittedName>
        <fullName evidence="2">Uncharacterized protein</fullName>
    </submittedName>
</protein>